<comment type="similarity">
    <text evidence="1">Belongs to the peptidase S45 family.</text>
</comment>
<sequence>MSRLRRAGRFALHGAGGLALLAVAAIGGGYLWLRGSLPAYSGTVAIDGIGADVEIVRDRQAVPHIFARSRADAFFGLGYVHAQDRLWQLEMARRAGRARLAEAVGGEGLATDMLVAALDLDRVAARTDARNDAATRAAIRAYVAGINRAIDTRKGPLPPEFLLLGITPAHWSESDVNRLGGLAALGFGDWRDELMRARLAARIGCDRIRDLYAVPDDASPVTYMGLAADDGDRAESCGAIRFSGKAAAAVPALPFGRALPASNSWAIAGARTASGRPMLANDPHGRFGAPADYYPVRMTWPGFELAGASRPGSPVIASGRNPDIAWGVTDMMADQTDLFVERVDPADPRRYLTPSGSARFGLRRIAIPVRGAAPKQVTLRYTRHGMVISDLDDDAAALLRDQIGPGHVIALAGLDFPEGNPLVKAFLGMAEARDWAGFRAAARDFGLQHNFAYADRAGTVAMLSAGHLPVRGGDGFLPVPGWDARFDWRGFAAPDAWPAEQTPAAGFVVNANNRLIAGRGGVFDSASFEPGWRAARIGGVLARTGRADMASQIALQTDIVSAQVAAFRPLLRAMRPGGAAARARGMLLAWNGAMATDRPEPLIWAAWQRALARKLLRPSLGPLAETWLAGNRPRLDRLLRLGSPWCADCAALAASALDTAIADLGREQGGDMAAWRWGRVHRATFRHDILAGLPLIGRLVTPRVPAGGDAFTVNAGEGKLWSDDPWTDVYGPRYRQIIDLAAPERSLFMIAPGISGNPLSPWFGHLAAPWSEGRYFTLTGDAATLRKAGVGDLVLKPKRRASAPVR</sequence>
<dbReference type="EMBL" id="JAINVV010000004">
    <property type="protein sequence ID" value="MBY8822229.1"/>
    <property type="molecule type" value="Genomic_DNA"/>
</dbReference>
<evidence type="ECO:0000256" key="1">
    <source>
        <dbReference type="ARBA" id="ARBA00006586"/>
    </source>
</evidence>
<dbReference type="Gene3D" id="2.30.120.10">
    <property type="match status" value="1"/>
</dbReference>
<dbReference type="CDD" id="cd03747">
    <property type="entry name" value="Ntn_PGA_like"/>
    <property type="match status" value="1"/>
</dbReference>
<dbReference type="Pfam" id="PF01804">
    <property type="entry name" value="Penicil_amidase"/>
    <property type="match status" value="1"/>
</dbReference>
<protein>
    <submittedName>
        <fullName evidence="5">Penicillin acylase family protein</fullName>
    </submittedName>
</protein>
<dbReference type="InterPro" id="IPR043147">
    <property type="entry name" value="Penicillin_amidase_A-knob"/>
</dbReference>
<dbReference type="Gene3D" id="1.10.439.10">
    <property type="entry name" value="Penicillin Amidohydrolase, domain 1"/>
    <property type="match status" value="1"/>
</dbReference>
<feature type="transmembrane region" description="Helical" evidence="4">
    <location>
        <begin position="12"/>
        <end position="33"/>
    </location>
</feature>
<dbReference type="SUPFAM" id="SSF56235">
    <property type="entry name" value="N-terminal nucleophile aminohydrolases (Ntn hydrolases)"/>
    <property type="match status" value="1"/>
</dbReference>
<evidence type="ECO:0000256" key="2">
    <source>
        <dbReference type="ARBA" id="ARBA00022801"/>
    </source>
</evidence>
<keyword evidence="4" id="KW-1133">Transmembrane helix</keyword>
<dbReference type="PANTHER" id="PTHR34218:SF4">
    <property type="entry name" value="ACYL-HOMOSERINE LACTONE ACYLASE QUIP"/>
    <property type="match status" value="1"/>
</dbReference>
<dbReference type="PIRSF" id="PIRSF001227">
    <property type="entry name" value="Pen_acylase"/>
    <property type="match status" value="1"/>
</dbReference>
<name>A0ABS7PML3_9SPHN</name>
<proteinExistence type="inferred from homology"/>
<accession>A0ABS7PML3</accession>
<evidence type="ECO:0000313" key="5">
    <source>
        <dbReference type="EMBL" id="MBY8822229.1"/>
    </source>
</evidence>
<dbReference type="InterPro" id="IPR029055">
    <property type="entry name" value="Ntn_hydrolases_N"/>
</dbReference>
<dbReference type="Gene3D" id="1.10.1400.10">
    <property type="match status" value="1"/>
</dbReference>
<keyword evidence="3" id="KW-0865">Zymogen</keyword>
<dbReference type="Proteomes" id="UP000706039">
    <property type="component" value="Unassembled WGS sequence"/>
</dbReference>
<gene>
    <name evidence="5" type="ORF">K7G82_08005</name>
</gene>
<evidence type="ECO:0000256" key="4">
    <source>
        <dbReference type="SAM" id="Phobius"/>
    </source>
</evidence>
<evidence type="ECO:0000256" key="3">
    <source>
        <dbReference type="ARBA" id="ARBA00023145"/>
    </source>
</evidence>
<dbReference type="PANTHER" id="PTHR34218">
    <property type="entry name" value="PEPTIDASE S45 PENICILLIN AMIDASE"/>
    <property type="match status" value="1"/>
</dbReference>
<dbReference type="InterPro" id="IPR014395">
    <property type="entry name" value="Pen/GL7ACA/AHL_acylase"/>
</dbReference>
<evidence type="ECO:0000313" key="6">
    <source>
        <dbReference type="Proteomes" id="UP000706039"/>
    </source>
</evidence>
<dbReference type="InterPro" id="IPR023343">
    <property type="entry name" value="Penicillin_amidase_dom1"/>
</dbReference>
<reference evidence="5 6" key="1">
    <citation type="submission" date="2021-08" db="EMBL/GenBank/DDBJ databases">
        <authorList>
            <person name="Tuo L."/>
        </authorList>
    </citation>
    <scope>NUCLEOTIDE SEQUENCE [LARGE SCALE GENOMIC DNA]</scope>
    <source>
        <strain evidence="5 6">JCM 31229</strain>
    </source>
</reference>
<keyword evidence="4" id="KW-0472">Membrane</keyword>
<dbReference type="RefSeq" id="WP_222989329.1">
    <property type="nucleotide sequence ID" value="NZ_JAINVV010000004.1"/>
</dbReference>
<dbReference type="InterPro" id="IPR002692">
    <property type="entry name" value="S45"/>
</dbReference>
<comment type="caution">
    <text evidence="5">The sequence shown here is derived from an EMBL/GenBank/DDBJ whole genome shotgun (WGS) entry which is preliminary data.</text>
</comment>
<keyword evidence="2" id="KW-0378">Hydrolase</keyword>
<dbReference type="Gene3D" id="3.60.20.10">
    <property type="entry name" value="Glutamine Phosphoribosylpyrophosphate, subunit 1, domain 1"/>
    <property type="match status" value="1"/>
</dbReference>
<keyword evidence="6" id="KW-1185">Reference proteome</keyword>
<organism evidence="5 6">
    <name type="scientific">Sphingomonas colocasiae</name>
    <dbReference type="NCBI Taxonomy" id="1848973"/>
    <lineage>
        <taxon>Bacteria</taxon>
        <taxon>Pseudomonadati</taxon>
        <taxon>Pseudomonadota</taxon>
        <taxon>Alphaproteobacteria</taxon>
        <taxon>Sphingomonadales</taxon>
        <taxon>Sphingomonadaceae</taxon>
        <taxon>Sphingomonas</taxon>
    </lineage>
</organism>
<dbReference type="InterPro" id="IPR043146">
    <property type="entry name" value="Penicillin_amidase_N_B-knob"/>
</dbReference>
<keyword evidence="4" id="KW-0812">Transmembrane</keyword>